<keyword evidence="4" id="KW-1185">Reference proteome</keyword>
<dbReference type="InterPro" id="IPR029058">
    <property type="entry name" value="AB_hydrolase_fold"/>
</dbReference>
<evidence type="ECO:0000313" key="3">
    <source>
        <dbReference type="EMBL" id="SHL24877.1"/>
    </source>
</evidence>
<name>A0A1M6Z3A7_HALPU</name>
<dbReference type="PANTHER" id="PTHR43329">
    <property type="entry name" value="EPOXIDE HYDROLASE"/>
    <property type="match status" value="1"/>
</dbReference>
<protein>
    <submittedName>
        <fullName evidence="3">Pimeloyl-ACP methyl ester carboxylesterase</fullName>
    </submittedName>
</protein>
<dbReference type="Pfam" id="PF12697">
    <property type="entry name" value="Abhydrolase_6"/>
    <property type="match status" value="1"/>
</dbReference>
<dbReference type="InterPro" id="IPR000639">
    <property type="entry name" value="Epox_hydrolase-like"/>
</dbReference>
<accession>A0A1M6Z3A7</accession>
<organism evidence="3 4">
    <name type="scientific">Haladaptatus paucihalophilus DX253</name>
    <dbReference type="NCBI Taxonomy" id="797209"/>
    <lineage>
        <taxon>Archaea</taxon>
        <taxon>Methanobacteriati</taxon>
        <taxon>Methanobacteriota</taxon>
        <taxon>Stenosarchaea group</taxon>
        <taxon>Halobacteria</taxon>
        <taxon>Halobacteriales</taxon>
        <taxon>Haladaptataceae</taxon>
        <taxon>Haladaptatus</taxon>
    </lineage>
</organism>
<dbReference type="EMBL" id="FRAN01000005">
    <property type="protein sequence ID" value="SHL24877.1"/>
    <property type="molecule type" value="Genomic_DNA"/>
</dbReference>
<dbReference type="GO" id="GO:0016787">
    <property type="term" value="F:hydrolase activity"/>
    <property type="evidence" value="ECO:0007669"/>
    <property type="project" value="UniProtKB-KW"/>
</dbReference>
<reference evidence="4" key="1">
    <citation type="submission" date="2016-11" db="EMBL/GenBank/DDBJ databases">
        <authorList>
            <person name="Varghese N."/>
            <person name="Submissions S."/>
        </authorList>
    </citation>
    <scope>NUCLEOTIDE SEQUENCE [LARGE SCALE GENOMIC DNA]</scope>
    <source>
        <strain evidence="4">DX253</strain>
    </source>
</reference>
<evidence type="ECO:0000256" key="1">
    <source>
        <dbReference type="ARBA" id="ARBA00022801"/>
    </source>
</evidence>
<dbReference type="SUPFAM" id="SSF53474">
    <property type="entry name" value="alpha/beta-Hydrolases"/>
    <property type="match status" value="1"/>
</dbReference>
<feature type="domain" description="AB hydrolase-1" evidence="2">
    <location>
        <begin position="45"/>
        <end position="290"/>
    </location>
</feature>
<dbReference type="PRINTS" id="PR00111">
    <property type="entry name" value="ABHYDROLASE"/>
</dbReference>
<dbReference type="Gene3D" id="3.40.50.1820">
    <property type="entry name" value="alpha/beta hydrolase"/>
    <property type="match status" value="1"/>
</dbReference>
<sequence>MTDAKPHPTTDASLLDDDRVESDYRTVNGVRLHVVTAGDPDAPLVVLLHGHPDFWYGWRDQIIPLVETGFRVVVPDQRGCNLSDAPDGIDAYRQSELSADVCELIHSEGRESAHVVGHDFGGFVAWNVALREPSIVDHLGIFNVPHPTVYRTVLRSSPQQIVRSWYVWFYQVPTLPEWLLSRNDMDNMVDSLEITSNPGTFDEETIDRYRAAWRHTGVGPRVNWYRGFRRSERPPRDIVTQPTLICWGEDDIALLPSMAEQSADYCENGRLRMFPDTSHWVHHEREEVTEALLRHLS</sequence>
<dbReference type="PRINTS" id="PR00412">
    <property type="entry name" value="EPOXHYDRLASE"/>
</dbReference>
<gene>
    <name evidence="3" type="ORF">SAMN05444342_3411</name>
</gene>
<evidence type="ECO:0000259" key="2">
    <source>
        <dbReference type="Pfam" id="PF12697"/>
    </source>
</evidence>
<dbReference type="Proteomes" id="UP000184203">
    <property type="component" value="Unassembled WGS sequence"/>
</dbReference>
<dbReference type="RefSeq" id="WP_026177968.1">
    <property type="nucleotide sequence ID" value="NZ_AEMG01000013.1"/>
</dbReference>
<dbReference type="AlphaFoldDB" id="A0A1M6Z3A7"/>
<keyword evidence="1" id="KW-0378">Hydrolase</keyword>
<proteinExistence type="predicted"/>
<dbReference type="InterPro" id="IPR000073">
    <property type="entry name" value="AB_hydrolase_1"/>
</dbReference>
<evidence type="ECO:0000313" key="4">
    <source>
        <dbReference type="Proteomes" id="UP000184203"/>
    </source>
</evidence>